<protein>
    <submittedName>
        <fullName evidence="1">Uncharacterized protein</fullName>
    </submittedName>
</protein>
<dbReference type="AlphaFoldDB" id="A0AAW2EU20"/>
<reference evidence="1 2" key="1">
    <citation type="submission" date="2023-03" db="EMBL/GenBank/DDBJ databases">
        <title>High recombination rates correlate with genetic variation in Cardiocondyla obscurior ants.</title>
        <authorList>
            <person name="Errbii M."/>
        </authorList>
    </citation>
    <scope>NUCLEOTIDE SEQUENCE [LARGE SCALE GENOMIC DNA]</scope>
    <source>
        <strain evidence="1">Alpha-2009</strain>
        <tissue evidence="1">Whole body</tissue>
    </source>
</reference>
<comment type="caution">
    <text evidence="1">The sequence shown here is derived from an EMBL/GenBank/DDBJ whole genome shotgun (WGS) entry which is preliminary data.</text>
</comment>
<accession>A0AAW2EU20</accession>
<name>A0AAW2EU20_9HYME</name>
<gene>
    <name evidence="1" type="ORF">PUN28_016777</name>
</gene>
<keyword evidence="2" id="KW-1185">Reference proteome</keyword>
<proteinExistence type="predicted"/>
<dbReference type="Proteomes" id="UP001430953">
    <property type="component" value="Unassembled WGS sequence"/>
</dbReference>
<organism evidence="1 2">
    <name type="scientific">Cardiocondyla obscurior</name>
    <dbReference type="NCBI Taxonomy" id="286306"/>
    <lineage>
        <taxon>Eukaryota</taxon>
        <taxon>Metazoa</taxon>
        <taxon>Ecdysozoa</taxon>
        <taxon>Arthropoda</taxon>
        <taxon>Hexapoda</taxon>
        <taxon>Insecta</taxon>
        <taxon>Pterygota</taxon>
        <taxon>Neoptera</taxon>
        <taxon>Endopterygota</taxon>
        <taxon>Hymenoptera</taxon>
        <taxon>Apocrita</taxon>
        <taxon>Aculeata</taxon>
        <taxon>Formicoidea</taxon>
        <taxon>Formicidae</taxon>
        <taxon>Myrmicinae</taxon>
        <taxon>Cardiocondyla</taxon>
    </lineage>
</organism>
<evidence type="ECO:0000313" key="2">
    <source>
        <dbReference type="Proteomes" id="UP001430953"/>
    </source>
</evidence>
<sequence length="153" mass="17870">MLLFAEEYRGNRNGPAVVKTHQTVRSRLRREINFQFARNIIRPRNGRWGELADSRYRAIIRLPGLLGTSAFDVLFCHQSFSPTSLPFPRFPPYSLYLFLSLSFSLRSLLFRTRCARGFFHIATDSRAKRGRKLNRPYASPWRLRYFSGYSAAT</sequence>
<dbReference type="EMBL" id="JADYXP020000019">
    <property type="protein sequence ID" value="KAL0105352.1"/>
    <property type="molecule type" value="Genomic_DNA"/>
</dbReference>
<evidence type="ECO:0000313" key="1">
    <source>
        <dbReference type="EMBL" id="KAL0105352.1"/>
    </source>
</evidence>